<dbReference type="InterPro" id="IPR036259">
    <property type="entry name" value="MFS_trans_sf"/>
</dbReference>
<dbReference type="InterPro" id="IPR005829">
    <property type="entry name" value="Sugar_transporter_CS"/>
</dbReference>
<dbReference type="PANTHER" id="PTHR42718">
    <property type="entry name" value="MAJOR FACILITATOR SUPERFAMILY MULTIDRUG TRANSPORTER MFSC"/>
    <property type="match status" value="1"/>
</dbReference>
<feature type="transmembrane region" description="Helical" evidence="6">
    <location>
        <begin position="340"/>
        <end position="360"/>
    </location>
</feature>
<keyword evidence="3 6" id="KW-0812">Transmembrane</keyword>
<dbReference type="GO" id="GO:0005886">
    <property type="term" value="C:plasma membrane"/>
    <property type="evidence" value="ECO:0007669"/>
    <property type="project" value="UniProtKB-SubCell"/>
</dbReference>
<dbReference type="PATRIC" id="fig|1423792.3.peg.2182"/>
<dbReference type="PROSITE" id="PS00216">
    <property type="entry name" value="SUGAR_TRANSPORT_1"/>
    <property type="match status" value="1"/>
</dbReference>
<feature type="transmembrane region" description="Helical" evidence="6">
    <location>
        <begin position="548"/>
        <end position="566"/>
    </location>
</feature>
<feature type="transmembrane region" description="Helical" evidence="6">
    <location>
        <begin position="119"/>
        <end position="141"/>
    </location>
</feature>
<accession>A0A0R1MZ42</accession>
<feature type="transmembrane region" description="Helical" evidence="6">
    <location>
        <begin position="284"/>
        <end position="301"/>
    </location>
</feature>
<keyword evidence="9" id="KW-1185">Reference proteome</keyword>
<reference evidence="8 9" key="1">
    <citation type="journal article" date="2015" name="Genome Announc.">
        <title>Expanding the biotechnology potential of lactobacilli through comparative genomics of 213 strains and associated genera.</title>
        <authorList>
            <person name="Sun Z."/>
            <person name="Harris H.M."/>
            <person name="McCann A."/>
            <person name="Guo C."/>
            <person name="Argimon S."/>
            <person name="Zhang W."/>
            <person name="Yang X."/>
            <person name="Jeffery I.B."/>
            <person name="Cooney J.C."/>
            <person name="Kagawa T.F."/>
            <person name="Liu W."/>
            <person name="Song Y."/>
            <person name="Salvetti E."/>
            <person name="Wrobel A."/>
            <person name="Rasinkangas P."/>
            <person name="Parkhill J."/>
            <person name="Rea M.C."/>
            <person name="O'Sullivan O."/>
            <person name="Ritari J."/>
            <person name="Douillard F.P."/>
            <person name="Paul Ross R."/>
            <person name="Yang R."/>
            <person name="Briner A.E."/>
            <person name="Felis G.E."/>
            <person name="de Vos W.M."/>
            <person name="Barrangou R."/>
            <person name="Klaenhammer T.R."/>
            <person name="Caufield P.W."/>
            <person name="Cui Y."/>
            <person name="Zhang H."/>
            <person name="O'Toole P.W."/>
        </authorList>
    </citation>
    <scope>NUCLEOTIDE SEQUENCE [LARGE SCALE GENOMIC DNA]</scope>
    <source>
        <strain evidence="8 9">DSM 12744</strain>
    </source>
</reference>
<evidence type="ECO:0000256" key="2">
    <source>
        <dbReference type="ARBA" id="ARBA00022448"/>
    </source>
</evidence>
<protein>
    <submittedName>
        <fullName evidence="8">Permease of the major facilitator superfamily protein</fullName>
    </submittedName>
</protein>
<evidence type="ECO:0000256" key="4">
    <source>
        <dbReference type="ARBA" id="ARBA00022989"/>
    </source>
</evidence>
<feature type="transmembrane region" description="Helical" evidence="6">
    <location>
        <begin position="212"/>
        <end position="231"/>
    </location>
</feature>
<dbReference type="Proteomes" id="UP000051330">
    <property type="component" value="Unassembled WGS sequence"/>
</dbReference>
<proteinExistence type="predicted"/>
<comment type="caution">
    <text evidence="8">The sequence shown here is derived from an EMBL/GenBank/DDBJ whole genome shotgun (WGS) entry which is preliminary data.</text>
</comment>
<dbReference type="Pfam" id="PF07690">
    <property type="entry name" value="MFS_1"/>
    <property type="match status" value="1"/>
</dbReference>
<evidence type="ECO:0000256" key="3">
    <source>
        <dbReference type="ARBA" id="ARBA00022692"/>
    </source>
</evidence>
<feature type="transmembrane region" description="Helical" evidence="6">
    <location>
        <begin position="89"/>
        <end position="107"/>
    </location>
</feature>
<feature type="transmembrane region" description="Helical" evidence="6">
    <location>
        <begin position="252"/>
        <end position="272"/>
    </location>
</feature>
<evidence type="ECO:0000313" key="9">
    <source>
        <dbReference type="Proteomes" id="UP000051330"/>
    </source>
</evidence>
<feature type="transmembrane region" description="Helical" evidence="6">
    <location>
        <begin position="180"/>
        <end position="200"/>
    </location>
</feature>
<dbReference type="Gene3D" id="1.20.1250.20">
    <property type="entry name" value="MFS general substrate transporter like domains"/>
    <property type="match status" value="1"/>
</dbReference>
<dbReference type="GO" id="GO:0022857">
    <property type="term" value="F:transmembrane transporter activity"/>
    <property type="evidence" value="ECO:0007669"/>
    <property type="project" value="InterPro"/>
</dbReference>
<keyword evidence="4 6" id="KW-1133">Transmembrane helix</keyword>
<dbReference type="PROSITE" id="PS50850">
    <property type="entry name" value="MFS"/>
    <property type="match status" value="1"/>
</dbReference>
<evidence type="ECO:0000256" key="1">
    <source>
        <dbReference type="ARBA" id="ARBA00004651"/>
    </source>
</evidence>
<name>A0A0R1MZ42_9LACO</name>
<dbReference type="InterPro" id="IPR020846">
    <property type="entry name" value="MFS_dom"/>
</dbReference>
<organism evidence="8 9">
    <name type="scientific">Schleiferilactobacillus perolens DSM 12744</name>
    <dbReference type="NCBI Taxonomy" id="1423792"/>
    <lineage>
        <taxon>Bacteria</taxon>
        <taxon>Bacillati</taxon>
        <taxon>Bacillota</taxon>
        <taxon>Bacilli</taxon>
        <taxon>Lactobacillales</taxon>
        <taxon>Lactobacillaceae</taxon>
        <taxon>Schleiferilactobacillus</taxon>
    </lineage>
</organism>
<dbReference type="PANTHER" id="PTHR42718:SF48">
    <property type="entry name" value="CONSERVED TWO-DOMAIN MEMBRANE PROTEIN-RELATED"/>
    <property type="match status" value="1"/>
</dbReference>
<gene>
    <name evidence="8" type="ORF">FD09_GL002140</name>
</gene>
<keyword evidence="5 6" id="KW-0472">Membrane</keyword>
<feature type="domain" description="Major facilitator superfamily (MFS) profile" evidence="7">
    <location>
        <begin position="1"/>
        <end position="438"/>
    </location>
</feature>
<feature type="transmembrane region" description="Helical" evidence="6">
    <location>
        <begin position="61"/>
        <end position="83"/>
    </location>
</feature>
<dbReference type="InterPro" id="IPR011701">
    <property type="entry name" value="MFS"/>
</dbReference>
<evidence type="ECO:0000256" key="6">
    <source>
        <dbReference type="SAM" id="Phobius"/>
    </source>
</evidence>
<feature type="transmembrane region" description="Helical" evidence="6">
    <location>
        <begin position="147"/>
        <end position="168"/>
    </location>
</feature>
<dbReference type="STRING" id="1423792.FD09_GL002140"/>
<dbReference type="CDD" id="cd17321">
    <property type="entry name" value="MFS_MMR_MDR_like"/>
    <property type="match status" value="1"/>
</dbReference>
<evidence type="ECO:0000259" key="7">
    <source>
        <dbReference type="PROSITE" id="PS50850"/>
    </source>
</evidence>
<dbReference type="PRINTS" id="PR01036">
    <property type="entry name" value="TCRTETB"/>
</dbReference>
<feature type="transmembrane region" description="Helical" evidence="6">
    <location>
        <begin position="313"/>
        <end position="334"/>
    </location>
</feature>
<keyword evidence="2" id="KW-0813">Transport</keyword>
<dbReference type="Gene3D" id="1.20.1720.10">
    <property type="entry name" value="Multidrug resistance protein D"/>
    <property type="match status" value="1"/>
</dbReference>
<comment type="subcellular location">
    <subcellularLocation>
        <location evidence="1">Cell membrane</location>
        <topology evidence="1">Multi-pass membrane protein</topology>
    </subcellularLocation>
</comment>
<dbReference type="SUPFAM" id="SSF103473">
    <property type="entry name" value="MFS general substrate transporter"/>
    <property type="match status" value="2"/>
</dbReference>
<evidence type="ECO:0000256" key="5">
    <source>
        <dbReference type="ARBA" id="ARBA00023136"/>
    </source>
</evidence>
<sequence length="572" mass="61948">MMFIVTLDSTITNIALPTITKDFSTTLVTSNWISTIYVLVISVFMIPAAKVADQLGRKKVTLFGLTLFCLGSLFCATAGSIAILIAMRALQGLSGAIILPVVIPLAVDRFGRRQANQVVAIIGAAGAAAAAAGPPIGGLLIHWWSWHAIFFVNIPIVLLALFLTALCFRESYDTTISKQIGYLGIILLTTGLFLTTFVLLKGYDYGWTSVPILTMIAAAIIALGVFISIDLRKQDPLMEFHLFRDSTFLSSTVMYFTCGFAVVIYSVIFNFYLENIRGFTPLHAGYIIMFSSLMVIIALPLGSRLAHQLNYRWVNMIGAALMAVGGLLLTQITYTMTNFAMAFAMAVLGFGFGLTNLSLVSAVQYIPVEKAGIASGMVNAARQLGTCLGIALLVGILNNNVNSATKVIRQNAYQTVQTSQLSPSVQTAMIHLINHNSKAAHTAVLVAARESVNVPLPAKASHLRVLANASDQLTAGNQKLLQETTRLAVNGSVSDARTLQSDSQQLLAKQDALAKSIRLTAQQQTLQETQLHITTDEHQRLTSAFANTFWIALLVLVLMCPVAFWTDRQQHA</sequence>
<evidence type="ECO:0000313" key="8">
    <source>
        <dbReference type="EMBL" id="KRL13313.1"/>
    </source>
</evidence>
<dbReference type="EMBL" id="AZEC01000004">
    <property type="protein sequence ID" value="KRL13313.1"/>
    <property type="molecule type" value="Genomic_DNA"/>
</dbReference>
<dbReference type="AlphaFoldDB" id="A0A0R1MZ42"/>
<feature type="transmembrane region" description="Helical" evidence="6">
    <location>
        <begin position="32"/>
        <end position="49"/>
    </location>
</feature>